<dbReference type="Gene3D" id="3.80.10.10">
    <property type="entry name" value="Ribonuclease Inhibitor"/>
    <property type="match status" value="1"/>
</dbReference>
<protein>
    <recommendedName>
        <fullName evidence="4">F-box domain-containing protein</fullName>
    </recommendedName>
</protein>
<accession>A0A550C0K3</accession>
<dbReference type="EMBL" id="VDMD01000037">
    <property type="protein sequence ID" value="TRM58332.1"/>
    <property type="molecule type" value="Genomic_DNA"/>
</dbReference>
<evidence type="ECO:0000256" key="1">
    <source>
        <dbReference type="SAM" id="MobiDB-lite"/>
    </source>
</evidence>
<dbReference type="AlphaFoldDB" id="A0A550C0K3"/>
<evidence type="ECO:0000313" key="3">
    <source>
        <dbReference type="Proteomes" id="UP000320762"/>
    </source>
</evidence>
<evidence type="ECO:0008006" key="4">
    <source>
        <dbReference type="Google" id="ProtNLM"/>
    </source>
</evidence>
<feature type="compositionally biased region" description="Acidic residues" evidence="1">
    <location>
        <begin position="543"/>
        <end position="555"/>
    </location>
</feature>
<reference evidence="2 3" key="1">
    <citation type="journal article" date="2019" name="New Phytol.">
        <title>Comparative genomics reveals unique wood-decay strategies and fruiting body development in the Schizophyllaceae.</title>
        <authorList>
            <person name="Almasi E."/>
            <person name="Sahu N."/>
            <person name="Krizsan K."/>
            <person name="Balint B."/>
            <person name="Kovacs G.M."/>
            <person name="Kiss B."/>
            <person name="Cseklye J."/>
            <person name="Drula E."/>
            <person name="Henrissat B."/>
            <person name="Nagy I."/>
            <person name="Chovatia M."/>
            <person name="Adam C."/>
            <person name="LaButti K."/>
            <person name="Lipzen A."/>
            <person name="Riley R."/>
            <person name="Grigoriev I.V."/>
            <person name="Nagy L.G."/>
        </authorList>
    </citation>
    <scope>NUCLEOTIDE SEQUENCE [LARGE SCALE GENOMIC DNA]</scope>
    <source>
        <strain evidence="2 3">NL-1724</strain>
    </source>
</reference>
<proteinExistence type="predicted"/>
<dbReference type="OrthoDB" id="2841072at2759"/>
<organism evidence="2 3">
    <name type="scientific">Schizophyllum amplum</name>
    <dbReference type="NCBI Taxonomy" id="97359"/>
    <lineage>
        <taxon>Eukaryota</taxon>
        <taxon>Fungi</taxon>
        <taxon>Dikarya</taxon>
        <taxon>Basidiomycota</taxon>
        <taxon>Agaricomycotina</taxon>
        <taxon>Agaricomycetes</taxon>
        <taxon>Agaricomycetidae</taxon>
        <taxon>Agaricales</taxon>
        <taxon>Schizophyllaceae</taxon>
        <taxon>Schizophyllum</taxon>
    </lineage>
</organism>
<sequence>MHICLTIPEVQAIICDRLMDTSDKDALGKLARTCKALHIQPIAAMWRELRDIWPLLFCIPRDVFEKDSGTRFIVRRPVNLGDLKRFIFYARFVRTLCMPLYVARLLDATCWAALQMSLAPPILPNLQSLEWVFMHANYTGPQVFQYLTLFLHPKITGLKIRVGYHSRPGAHPNATLLPNLPAKCPHMQDFALLDQKWATDDLIVMLWYLLCRWPGIRSLEVPRLDDSGMLVLAALPQLSSLRLFNPGRRDKFPDMPAPVFRALRSLSLTPSRLTFGINFFRSLPNTIFLREFRFKCARSQKEDHWRSLINELGRHCCPLTLEDIDINDDMVDDPDLSSEIGLHSLDSATLSPLLKFKNLVRVSLRCFGAFTLKDEDMKDLAKAWPLLEHLWLMSRRDENRPRCLTIRGLVPLAQHCRRLKNLVLDFDAEDLSFSDNPPAGARQRSLTYLDVEFSPLRSARIVAAYLSALFPCILDIECAATSSEGALVRNDSEESAARRKKWKRVADMLPVFGVVRAHERRGLDYVSDASEDIGEKELNDNAYDTDAEPEEGDLE</sequence>
<keyword evidence="3" id="KW-1185">Reference proteome</keyword>
<name>A0A550C0K3_9AGAR</name>
<evidence type="ECO:0000313" key="2">
    <source>
        <dbReference type="EMBL" id="TRM58332.1"/>
    </source>
</evidence>
<dbReference type="InterPro" id="IPR032675">
    <property type="entry name" value="LRR_dom_sf"/>
</dbReference>
<gene>
    <name evidence="2" type="ORF">BD626DRAFT_573753</name>
</gene>
<comment type="caution">
    <text evidence="2">The sequence shown here is derived from an EMBL/GenBank/DDBJ whole genome shotgun (WGS) entry which is preliminary data.</text>
</comment>
<dbReference type="SUPFAM" id="SSF52047">
    <property type="entry name" value="RNI-like"/>
    <property type="match status" value="1"/>
</dbReference>
<feature type="region of interest" description="Disordered" evidence="1">
    <location>
        <begin position="526"/>
        <end position="555"/>
    </location>
</feature>
<dbReference type="STRING" id="97359.A0A550C0K3"/>
<dbReference type="Proteomes" id="UP000320762">
    <property type="component" value="Unassembled WGS sequence"/>
</dbReference>